<organism evidence="3 4">
    <name type="scientific">Halococcus dombrowskii</name>
    <dbReference type="NCBI Taxonomy" id="179637"/>
    <lineage>
        <taxon>Archaea</taxon>
        <taxon>Methanobacteriati</taxon>
        <taxon>Methanobacteriota</taxon>
        <taxon>Stenosarchaea group</taxon>
        <taxon>Halobacteria</taxon>
        <taxon>Halobacteriales</taxon>
        <taxon>Halococcaceae</taxon>
        <taxon>Halococcus</taxon>
    </lineage>
</organism>
<feature type="transmembrane region" description="Helical" evidence="2">
    <location>
        <begin position="87"/>
        <end position="103"/>
    </location>
</feature>
<feature type="compositionally biased region" description="Basic residues" evidence="1">
    <location>
        <begin position="7"/>
        <end position="17"/>
    </location>
</feature>
<dbReference type="KEGG" id="hdo:MUK72_17820"/>
<keyword evidence="2" id="KW-0472">Membrane</keyword>
<dbReference type="GeneID" id="71763746"/>
<evidence type="ECO:0000313" key="3">
    <source>
        <dbReference type="EMBL" id="UOO97126.1"/>
    </source>
</evidence>
<feature type="transmembrane region" description="Helical" evidence="2">
    <location>
        <begin position="110"/>
        <end position="129"/>
    </location>
</feature>
<dbReference type="AlphaFoldDB" id="A0AAX3AU73"/>
<keyword evidence="4" id="KW-1185">Reference proteome</keyword>
<keyword evidence="2" id="KW-1133">Transmembrane helix</keyword>
<gene>
    <name evidence="3" type="ORF">MUK72_17820</name>
</gene>
<sequence>MPSDHPRTRRGKARRRNRQQENTRRETNSTESSESESNGGLLKPALVFVVGTVVGWGAYLFSTVVILSSPTDIEAVSVTGLSTSTTFWIAVGLLAIIVFAMLVRPGTVFVGWLLMAGVVAVVASSGGGWADGTLLIEGLTLAFVAVAAFVKMVLMLPDWFLFAHALNKGS</sequence>
<dbReference type="RefSeq" id="WP_244706487.1">
    <property type="nucleotide sequence ID" value="NZ_CP095008.1"/>
</dbReference>
<keyword evidence="2" id="KW-0812">Transmembrane</keyword>
<accession>A0AAX3AU73</accession>
<feature type="transmembrane region" description="Helical" evidence="2">
    <location>
        <begin position="141"/>
        <end position="162"/>
    </location>
</feature>
<reference evidence="3" key="1">
    <citation type="submission" date="2022-04" db="EMBL/GenBank/DDBJ databases">
        <title>Sequencing and genomic assembly of Halococcus dombrowskii.</title>
        <authorList>
            <person name="Lim S.W."/>
            <person name="MacLea K.S."/>
        </authorList>
    </citation>
    <scope>NUCLEOTIDE SEQUENCE</scope>
    <source>
        <strain evidence="3">H4</strain>
        <plasmid evidence="3">unnamed3</plasmid>
    </source>
</reference>
<geneLocation type="plasmid" evidence="3 4">
    <name>unnamed3</name>
</geneLocation>
<evidence type="ECO:0000313" key="4">
    <source>
        <dbReference type="Proteomes" id="UP000830542"/>
    </source>
</evidence>
<dbReference type="Proteomes" id="UP000830542">
    <property type="component" value="Plasmid unnamed3"/>
</dbReference>
<evidence type="ECO:0000256" key="1">
    <source>
        <dbReference type="SAM" id="MobiDB-lite"/>
    </source>
</evidence>
<keyword evidence="3" id="KW-0614">Plasmid</keyword>
<dbReference type="EMBL" id="CP095008">
    <property type="protein sequence ID" value="UOO97126.1"/>
    <property type="molecule type" value="Genomic_DNA"/>
</dbReference>
<proteinExistence type="predicted"/>
<feature type="compositionally biased region" description="Low complexity" evidence="1">
    <location>
        <begin position="29"/>
        <end position="38"/>
    </location>
</feature>
<feature type="region of interest" description="Disordered" evidence="1">
    <location>
        <begin position="1"/>
        <end position="39"/>
    </location>
</feature>
<feature type="compositionally biased region" description="Basic and acidic residues" evidence="1">
    <location>
        <begin position="18"/>
        <end position="28"/>
    </location>
</feature>
<name>A0AAX3AU73_HALDO</name>
<protein>
    <submittedName>
        <fullName evidence="3">Uncharacterized protein</fullName>
    </submittedName>
</protein>
<feature type="transmembrane region" description="Helical" evidence="2">
    <location>
        <begin position="45"/>
        <end position="67"/>
    </location>
</feature>
<evidence type="ECO:0000256" key="2">
    <source>
        <dbReference type="SAM" id="Phobius"/>
    </source>
</evidence>